<name>U4LGU7_PYROM</name>
<gene>
    <name evidence="2" type="ORF">PCON_09155</name>
</gene>
<dbReference type="Gene3D" id="3.40.50.300">
    <property type="entry name" value="P-loop containing nucleotide triphosphate hydrolases"/>
    <property type="match status" value="1"/>
</dbReference>
<accession>U4LGU7</accession>
<evidence type="ECO:0000313" key="3">
    <source>
        <dbReference type="Proteomes" id="UP000018144"/>
    </source>
</evidence>
<organism evidence="2 3">
    <name type="scientific">Pyronema omphalodes (strain CBS 100304)</name>
    <name type="common">Pyronema confluens</name>
    <dbReference type="NCBI Taxonomy" id="1076935"/>
    <lineage>
        <taxon>Eukaryota</taxon>
        <taxon>Fungi</taxon>
        <taxon>Dikarya</taxon>
        <taxon>Ascomycota</taxon>
        <taxon>Pezizomycotina</taxon>
        <taxon>Pezizomycetes</taxon>
        <taxon>Pezizales</taxon>
        <taxon>Pyronemataceae</taxon>
        <taxon>Pyronema</taxon>
    </lineage>
</organism>
<dbReference type="GO" id="GO:0005524">
    <property type="term" value="F:ATP binding"/>
    <property type="evidence" value="ECO:0007669"/>
    <property type="project" value="InterPro"/>
</dbReference>
<dbReference type="AlphaFoldDB" id="U4LGU7"/>
<feature type="domain" description="Helicase ATP-binding" evidence="1">
    <location>
        <begin position="1"/>
        <end position="83"/>
    </location>
</feature>
<sequence>MLKDPDIRRRLKYLIVDECHYMLSWGNSFRTDYANIGDIRAFLDNFENAPGDSKRIPIGLFTATATPEHLDATKKKMKVKEGQHLRINVPAIGKIFFTVQ</sequence>
<dbReference type="SUPFAM" id="SSF52540">
    <property type="entry name" value="P-loop containing nucleoside triphosphate hydrolases"/>
    <property type="match status" value="1"/>
</dbReference>
<dbReference type="OrthoDB" id="4507197at2759"/>
<dbReference type="PROSITE" id="PS51192">
    <property type="entry name" value="HELICASE_ATP_BIND_1"/>
    <property type="match status" value="1"/>
</dbReference>
<evidence type="ECO:0000313" key="2">
    <source>
        <dbReference type="EMBL" id="CCX30752.1"/>
    </source>
</evidence>
<proteinExistence type="predicted"/>
<dbReference type="GO" id="GO:0003676">
    <property type="term" value="F:nucleic acid binding"/>
    <property type="evidence" value="ECO:0007669"/>
    <property type="project" value="InterPro"/>
</dbReference>
<dbReference type="Pfam" id="PF00270">
    <property type="entry name" value="DEAD"/>
    <property type="match status" value="1"/>
</dbReference>
<dbReference type="InterPro" id="IPR011545">
    <property type="entry name" value="DEAD/DEAH_box_helicase_dom"/>
</dbReference>
<dbReference type="EMBL" id="HF935475">
    <property type="protein sequence ID" value="CCX30752.1"/>
    <property type="molecule type" value="Genomic_DNA"/>
</dbReference>
<dbReference type="InterPro" id="IPR014001">
    <property type="entry name" value="Helicase_ATP-bd"/>
</dbReference>
<dbReference type="Proteomes" id="UP000018144">
    <property type="component" value="Unassembled WGS sequence"/>
</dbReference>
<protein>
    <submittedName>
        <fullName evidence="2">Similar to Bloom syndrome protein homolog acc. no. O18017</fullName>
    </submittedName>
</protein>
<evidence type="ECO:0000259" key="1">
    <source>
        <dbReference type="PROSITE" id="PS51192"/>
    </source>
</evidence>
<dbReference type="InterPro" id="IPR027417">
    <property type="entry name" value="P-loop_NTPase"/>
</dbReference>
<keyword evidence="3" id="KW-1185">Reference proteome</keyword>
<reference evidence="2 3" key="1">
    <citation type="journal article" date="2013" name="PLoS Genet.">
        <title>The genome and development-dependent transcriptomes of Pyronema confluens: a window into fungal evolution.</title>
        <authorList>
            <person name="Traeger S."/>
            <person name="Altegoer F."/>
            <person name="Freitag M."/>
            <person name="Gabaldon T."/>
            <person name="Kempken F."/>
            <person name="Kumar A."/>
            <person name="Marcet-Houben M."/>
            <person name="Poggeler S."/>
            <person name="Stajich J.E."/>
            <person name="Nowrousian M."/>
        </authorList>
    </citation>
    <scope>NUCLEOTIDE SEQUENCE [LARGE SCALE GENOMIC DNA]</scope>
    <source>
        <strain evidence="3">CBS 100304</strain>
        <tissue evidence="2">Vegetative mycelium</tissue>
    </source>
</reference>